<proteinExistence type="predicted"/>
<keyword evidence="2" id="KW-0808">Transferase</keyword>
<dbReference type="PANTHER" id="PTHR47027:SF20">
    <property type="entry name" value="REVERSE TRANSCRIPTASE-LIKE PROTEIN WITH RNA-DIRECTED DNA POLYMERASE DOMAIN"/>
    <property type="match status" value="1"/>
</dbReference>
<evidence type="ECO:0000313" key="2">
    <source>
        <dbReference type="EMBL" id="OXA43010.1"/>
    </source>
</evidence>
<dbReference type="InterPro" id="IPR043502">
    <property type="entry name" value="DNA/RNA_pol_sf"/>
</dbReference>
<dbReference type="GO" id="GO:0003964">
    <property type="term" value="F:RNA-directed DNA polymerase activity"/>
    <property type="evidence" value="ECO:0007669"/>
    <property type="project" value="UniProtKB-KW"/>
</dbReference>
<comment type="caution">
    <text evidence="2">The sequence shown here is derived from an EMBL/GenBank/DDBJ whole genome shotgun (WGS) entry which is preliminary data.</text>
</comment>
<protein>
    <submittedName>
        <fullName evidence="2">RNA-directed DNA polymerase from mobile element jockey</fullName>
    </submittedName>
</protein>
<dbReference type="EMBL" id="LNIX01000023">
    <property type="protein sequence ID" value="OXA43010.1"/>
    <property type="molecule type" value="Genomic_DNA"/>
</dbReference>
<dbReference type="CDD" id="cd01650">
    <property type="entry name" value="RT_nLTR_like"/>
    <property type="match status" value="1"/>
</dbReference>
<dbReference type="OMA" id="YCTIMIN"/>
<evidence type="ECO:0000313" key="3">
    <source>
        <dbReference type="Proteomes" id="UP000198287"/>
    </source>
</evidence>
<keyword evidence="3" id="KW-1185">Reference proteome</keyword>
<dbReference type="PANTHER" id="PTHR47027">
    <property type="entry name" value="REVERSE TRANSCRIPTASE DOMAIN-CONTAINING PROTEIN"/>
    <property type="match status" value="1"/>
</dbReference>
<sequence>MHFPWFDVDCQTSAIKIKQSHKQARSNNWDIPHTDLYHQAKQKHKKLGRQKQRAHFSALREKLSQASNSHDFWKCVIKPFRSKPFVLNAITQEAWESFYNIMQTPRVSDDTTFSGAAHPLLDAPFTRIDLLRAIQKISNNKAPGVDGIPNEFLKSLPLQGIDLLVDCYNDILENESLPEEWSRSITVMIHKKGDKLNPNNYRPIALLSCLLKLFTQLLQHRLSDWADKCSIIPEAQGGFRRQRGCDDQIFLLNAAINIGTRNKGKVYACFFDFARAFPSVPHDKLWKKLNDLGVSPKFIRILRKIYEKFATQIRMTEGLSDAIDITEGLGQGCVLSPLLFSLYTADIEQTLKDLQAEGIQITAQLALHILLYADDMIVMSPSPQGLQMKIRCLTRFFDLLALKVHLDKTKIIVFRRGGNIKKGLNFTYKGETIEIVKQYTYLGVPLSSSGLFHIAAQHFKKKGLTALGSTWNIFTRARLEALPKKYQLFQSLVTSTALYGAHIWSLRYLSEIEKIQYQFHHRLLGLPHGTPSYALRLELDRPSMTPTILAQSLRYLIKILDHPSARYTSQCLQALQARATYNQTSDPYNWFQQIVALLTQHAPSLSMQNLTSSALTQAMQGILDASKLQQRSEDINRVTNSERFNYYSHLTPKFQTAAAYTSVPIPLRALRLIAQCRLGQGTFYTPLGMLHINYNETCNFCNKIEPQSLWHILCSCPLNIEPRNAFFSSTQIPTSAEFSNILNPTTKEDV</sequence>
<evidence type="ECO:0000259" key="1">
    <source>
        <dbReference type="PROSITE" id="PS50878"/>
    </source>
</evidence>
<organism evidence="2 3">
    <name type="scientific">Folsomia candida</name>
    <name type="common">Springtail</name>
    <dbReference type="NCBI Taxonomy" id="158441"/>
    <lineage>
        <taxon>Eukaryota</taxon>
        <taxon>Metazoa</taxon>
        <taxon>Ecdysozoa</taxon>
        <taxon>Arthropoda</taxon>
        <taxon>Hexapoda</taxon>
        <taxon>Collembola</taxon>
        <taxon>Entomobryomorpha</taxon>
        <taxon>Isotomoidea</taxon>
        <taxon>Isotomidae</taxon>
        <taxon>Proisotominae</taxon>
        <taxon>Folsomia</taxon>
    </lineage>
</organism>
<reference evidence="2 3" key="1">
    <citation type="submission" date="2015-12" db="EMBL/GenBank/DDBJ databases">
        <title>The genome of Folsomia candida.</title>
        <authorList>
            <person name="Faddeeva A."/>
            <person name="Derks M.F."/>
            <person name="Anvar Y."/>
            <person name="Smit S."/>
            <person name="Van Straalen N."/>
            <person name="Roelofs D."/>
        </authorList>
    </citation>
    <scope>NUCLEOTIDE SEQUENCE [LARGE SCALE GENOMIC DNA]</scope>
    <source>
        <strain evidence="2 3">VU population</strain>
        <tissue evidence="2">Whole body</tissue>
    </source>
</reference>
<dbReference type="Pfam" id="PF00078">
    <property type="entry name" value="RVT_1"/>
    <property type="match status" value="1"/>
</dbReference>
<dbReference type="PROSITE" id="PS50878">
    <property type="entry name" value="RT_POL"/>
    <property type="match status" value="1"/>
</dbReference>
<dbReference type="STRING" id="158441.A0A226DD11"/>
<dbReference type="SUPFAM" id="SSF56672">
    <property type="entry name" value="DNA/RNA polymerases"/>
    <property type="match status" value="1"/>
</dbReference>
<accession>A0A226DD11</accession>
<dbReference type="AlphaFoldDB" id="A0A226DD11"/>
<keyword evidence="2" id="KW-0695">RNA-directed DNA polymerase</keyword>
<keyword evidence="2" id="KW-0548">Nucleotidyltransferase</keyword>
<dbReference type="InterPro" id="IPR000477">
    <property type="entry name" value="RT_dom"/>
</dbReference>
<gene>
    <name evidence="2" type="ORF">Fcan01_22086</name>
</gene>
<dbReference type="OrthoDB" id="1421278at2759"/>
<feature type="domain" description="Reverse transcriptase" evidence="1">
    <location>
        <begin position="170"/>
        <end position="446"/>
    </location>
</feature>
<dbReference type="Proteomes" id="UP000198287">
    <property type="component" value="Unassembled WGS sequence"/>
</dbReference>
<name>A0A226DD11_FOLCA</name>